<dbReference type="GO" id="GO:0071949">
    <property type="term" value="F:FAD binding"/>
    <property type="evidence" value="ECO:0007669"/>
    <property type="project" value="InterPro"/>
</dbReference>
<dbReference type="Gene3D" id="3.40.30.120">
    <property type="match status" value="1"/>
</dbReference>
<dbReference type="AlphaFoldDB" id="A0A1G8VUI5"/>
<organism evidence="3 4">
    <name type="scientific">Mesorhizobium muleiense</name>
    <dbReference type="NCBI Taxonomy" id="1004279"/>
    <lineage>
        <taxon>Bacteria</taxon>
        <taxon>Pseudomonadati</taxon>
        <taxon>Pseudomonadota</taxon>
        <taxon>Alphaproteobacteria</taxon>
        <taxon>Hyphomicrobiales</taxon>
        <taxon>Phyllobacteriaceae</taxon>
        <taxon>Mesorhizobium</taxon>
    </lineage>
</organism>
<evidence type="ECO:0000313" key="3">
    <source>
        <dbReference type="EMBL" id="SDJ69669.1"/>
    </source>
</evidence>
<dbReference type="Gene3D" id="3.30.9.10">
    <property type="entry name" value="D-Amino Acid Oxidase, subunit A, domain 2"/>
    <property type="match status" value="1"/>
</dbReference>
<proteinExistence type="predicted"/>
<evidence type="ECO:0000259" key="2">
    <source>
        <dbReference type="Pfam" id="PF01494"/>
    </source>
</evidence>
<keyword evidence="1" id="KW-0560">Oxidoreductase</keyword>
<keyword evidence="4" id="KW-1185">Reference proteome</keyword>
<dbReference type="Proteomes" id="UP000198894">
    <property type="component" value="Unassembled WGS sequence"/>
</dbReference>
<reference evidence="4" key="1">
    <citation type="submission" date="2016-10" db="EMBL/GenBank/DDBJ databases">
        <authorList>
            <person name="Varghese N."/>
            <person name="Submissions S."/>
        </authorList>
    </citation>
    <scope>NUCLEOTIDE SEQUENCE [LARGE SCALE GENOMIC DNA]</scope>
    <source>
        <strain evidence="4">CGMCC 1.11022</strain>
    </source>
</reference>
<feature type="domain" description="FAD-binding" evidence="2">
    <location>
        <begin position="5"/>
        <end position="344"/>
    </location>
</feature>
<dbReference type="NCBIfam" id="NF004829">
    <property type="entry name" value="PRK06183.1-3"/>
    <property type="match status" value="1"/>
</dbReference>
<dbReference type="InterPro" id="IPR050631">
    <property type="entry name" value="PheA/TfdB_FAD_monoxygenase"/>
</dbReference>
<dbReference type="Gene3D" id="3.50.50.60">
    <property type="entry name" value="FAD/NAD(P)-binding domain"/>
    <property type="match status" value="1"/>
</dbReference>
<dbReference type="RefSeq" id="WP_091594682.1">
    <property type="nucleotide sequence ID" value="NZ_FNEE01000008.1"/>
</dbReference>
<dbReference type="PRINTS" id="PR00420">
    <property type="entry name" value="RNGMNOXGNASE"/>
</dbReference>
<evidence type="ECO:0000256" key="1">
    <source>
        <dbReference type="ARBA" id="ARBA00023002"/>
    </source>
</evidence>
<accession>A0A1G8VUI5</accession>
<dbReference type="Pfam" id="PF01494">
    <property type="entry name" value="FAD_binding_3"/>
    <property type="match status" value="1"/>
</dbReference>
<protein>
    <submittedName>
        <fullName evidence="3">3-(3-hydroxy-phenyl)propionate hydroxylase</fullName>
    </submittedName>
</protein>
<name>A0A1G8VUI5_9HYPH</name>
<dbReference type="GO" id="GO:0008688">
    <property type="term" value="F:3-(3-hydroxyphenyl)propionate hydroxylase activity"/>
    <property type="evidence" value="ECO:0007669"/>
    <property type="project" value="TreeGrafter"/>
</dbReference>
<evidence type="ECO:0000313" key="4">
    <source>
        <dbReference type="Proteomes" id="UP000198894"/>
    </source>
</evidence>
<sequence>MTHDEADVVVVGLGPVGITLCNLLAAAGVRVEGIDAADDVYALPRAIGMDHEVMRIFQNIGAAEAVAAATGHYRPSEYRSADGTLLRRFDSPAEPYPLAWPPYLTFLQPDLERALRANGKKFPHLTLRTATELVGLENPDRPILTLHDKASGERTRRAPRYVVGCDGANSFTRRGLGVALEDLDFDEPWLVVDMILEDQLAPLPETNVQFCDPARPHTYVCGPDQLRRWEFMILPYEDPAEVNRPERIWQLLSPWLRPDQARLWRSATYNFHALVAEQWRVGSVFLAGDACHMTPPFLAQGMVQGIKDAANLAWKLAHAIGSGSEHLLGTYQAERRPFMREVIDITKRLGQFICERDPDKAHARDAEMAAAMRTGQGVQIRQNLFPPIRHGLVASNIDGSPSPRAGEPCPQPWIIGPFGRKRLDDALPPGFQLLIAGDMDPSPTLLDKARQVGIAVHRVAQEKSCPSLLVEEDRVLVDWLTAKGARAALVRPDHVVFGTAADTRGTEQLVCQLQMMLVAAPDK</sequence>
<dbReference type="SUPFAM" id="SSF51905">
    <property type="entry name" value="FAD/NAD(P)-binding domain"/>
    <property type="match status" value="1"/>
</dbReference>
<dbReference type="EMBL" id="FNEE01000008">
    <property type="protein sequence ID" value="SDJ69669.1"/>
    <property type="molecule type" value="Genomic_DNA"/>
</dbReference>
<dbReference type="InterPro" id="IPR002938">
    <property type="entry name" value="FAD-bd"/>
</dbReference>
<dbReference type="PANTHER" id="PTHR43476:SF3">
    <property type="entry name" value="FAD-BINDING MONOOXYGENASE"/>
    <property type="match status" value="1"/>
</dbReference>
<dbReference type="PANTHER" id="PTHR43476">
    <property type="entry name" value="3-(3-HYDROXY-PHENYL)PROPIONATE/3-HYDROXYCINNAMIC ACID HYDROXYLASE"/>
    <property type="match status" value="1"/>
</dbReference>
<dbReference type="InterPro" id="IPR036188">
    <property type="entry name" value="FAD/NAD-bd_sf"/>
</dbReference>
<dbReference type="GO" id="GO:0019622">
    <property type="term" value="P:3-(3-hydroxy)phenylpropionate catabolic process"/>
    <property type="evidence" value="ECO:0007669"/>
    <property type="project" value="TreeGrafter"/>
</dbReference>
<gene>
    <name evidence="3" type="ORF">SAMN05428953_10893</name>
</gene>